<dbReference type="EMBL" id="BQXS01009742">
    <property type="protein sequence ID" value="GKT31799.1"/>
    <property type="molecule type" value="Genomic_DNA"/>
</dbReference>
<dbReference type="Proteomes" id="UP001057375">
    <property type="component" value="Unassembled WGS sequence"/>
</dbReference>
<proteinExistence type="predicted"/>
<organism evidence="4 5">
    <name type="scientific">Aduncisulcus paluster</name>
    <dbReference type="NCBI Taxonomy" id="2918883"/>
    <lineage>
        <taxon>Eukaryota</taxon>
        <taxon>Metamonada</taxon>
        <taxon>Carpediemonas-like organisms</taxon>
        <taxon>Aduncisulcus</taxon>
    </lineage>
</organism>
<evidence type="ECO:0000313" key="4">
    <source>
        <dbReference type="EMBL" id="GKT31799.1"/>
    </source>
</evidence>
<evidence type="ECO:0000313" key="5">
    <source>
        <dbReference type="Proteomes" id="UP001057375"/>
    </source>
</evidence>
<feature type="chain" id="PRO_5045867068" evidence="3">
    <location>
        <begin position="24"/>
        <end position="625"/>
    </location>
</feature>
<feature type="signal peptide" evidence="3">
    <location>
        <begin position="1"/>
        <end position="23"/>
    </location>
</feature>
<protein>
    <submittedName>
        <fullName evidence="4">Uncharacterized protein</fullName>
    </submittedName>
</protein>
<evidence type="ECO:0000256" key="3">
    <source>
        <dbReference type="SAM" id="SignalP"/>
    </source>
</evidence>
<feature type="region of interest" description="Disordered" evidence="1">
    <location>
        <begin position="350"/>
        <end position="381"/>
    </location>
</feature>
<name>A0ABQ5KKF4_9EUKA</name>
<keyword evidence="2" id="KW-0812">Transmembrane</keyword>
<evidence type="ECO:0000256" key="2">
    <source>
        <dbReference type="SAM" id="Phobius"/>
    </source>
</evidence>
<comment type="caution">
    <text evidence="4">The sequence shown here is derived from an EMBL/GenBank/DDBJ whole genome shotgun (WGS) entry which is preliminary data.</text>
</comment>
<gene>
    <name evidence="4" type="ORF">ADUPG1_006149</name>
</gene>
<feature type="transmembrane region" description="Helical" evidence="2">
    <location>
        <begin position="544"/>
        <end position="568"/>
    </location>
</feature>
<keyword evidence="3" id="KW-0732">Signal</keyword>
<keyword evidence="5" id="KW-1185">Reference proteome</keyword>
<keyword evidence="2" id="KW-0472">Membrane</keyword>
<reference evidence="4" key="1">
    <citation type="submission" date="2022-03" db="EMBL/GenBank/DDBJ databases">
        <title>Draft genome sequence of Aduncisulcus paluster, a free-living microaerophilic Fornicata.</title>
        <authorList>
            <person name="Yuyama I."/>
            <person name="Kume K."/>
            <person name="Tamura T."/>
            <person name="Inagaki Y."/>
            <person name="Hashimoto T."/>
        </authorList>
    </citation>
    <scope>NUCLEOTIDE SEQUENCE</scope>
    <source>
        <strain evidence="4">NY0171</strain>
    </source>
</reference>
<sequence>MIDIYRVIFLVLSILSFCSYVFPFSSSNDDEYVVDCVNNEANLDKIIFEGTVVIPTGCELSCPIINATELVLSDGASLTQLDDSSTNNDNDFSITIVVTTLTLGISSLIQCDGELHVTSDYITGSGELTSSLDFYFIGQPEMTVDTLSIGTGNNLYGDIKSISAEDLNFTAIIGMEMSVLSSISAQELSFNFFIKNILTFNDLSCHSLEITSENFLIDITLNEKDDPAVIASEFTFSLYDYAVTLHSEELSISGSVTGEGGPATLSAGQNGIIFDSKISVYCDVVISKMESVIFYKSLTITPNDLSSSTQAVLSITDTHIIEMANTRVLGLPSGQGPGCPLKIGVGASHGGKGGKPTNVDDSAIRDTYGSPHAPASGSGAGSLGGEGGGYVKFSGDPDLDDSSLYLGGTLSVAGVCGVCDGVMCGGGGSGGGVLFDIPIITAASKSTSVDASGGDGGAASNYSQSGGGGAGGGYVAFSENVVTVGSFIIDVSGGAGSGQNKQDIGSEGERGVIYSGSLCNDSLEMYDSTSCIDPSSKKVKKLPAWAWMMIIMGGVLLVLIIMSLILYIKRNNEKYLDLVEEEGVNLSVSYLRRDREKALNIDYSQYNVHGRRDSEMSLLSDSSLQ</sequence>
<accession>A0ABQ5KKF4</accession>
<evidence type="ECO:0000256" key="1">
    <source>
        <dbReference type="SAM" id="MobiDB-lite"/>
    </source>
</evidence>
<keyword evidence="2" id="KW-1133">Transmembrane helix</keyword>